<dbReference type="RefSeq" id="WP_317562240.1">
    <property type="nucleotide sequence ID" value="NZ_JAWLIP010000009.1"/>
</dbReference>
<evidence type="ECO:0000313" key="8">
    <source>
        <dbReference type="Proteomes" id="UP001185659"/>
    </source>
</evidence>
<dbReference type="PROSITE" id="PS01039">
    <property type="entry name" value="SBP_BACTERIAL_3"/>
    <property type="match status" value="1"/>
</dbReference>
<dbReference type="Pfam" id="PF00497">
    <property type="entry name" value="SBP_bac_3"/>
    <property type="match status" value="1"/>
</dbReference>
<comment type="caution">
    <text evidence="7">The sequence shown here is derived from an EMBL/GenBank/DDBJ whole genome shotgun (WGS) entry which is preliminary data.</text>
</comment>
<evidence type="ECO:0000256" key="1">
    <source>
        <dbReference type="ARBA" id="ARBA00010333"/>
    </source>
</evidence>
<accession>A0ABU4AQ24</accession>
<sequence length="333" mass="35748">MAGRLTVLPALLALLMHSALAEEPGHTRATVQERGYLICGVGVDDIGFATQTVSGDWVGFEVDLCRGVAAAVLEDANAVEFVPLDSLNRLTVLAEGGVDVLFRTTTYNFARDVIRGFEFPAITYYDVQRVLVFADTGATRLSDLDGRTICANSGTTSIDNIRAAIDRAGIDADILQIASQSGRWRAFFGRECDAVTADGSDLAARIASQPQYRDDFVFLDDEISNEPLGAVVRDGDPQWTQIIRWVVNLTIAAEAADVGQGSNAASLTRLHIPGGAGLGLNDGWGVSVIRQVGHYGEIFDRNLGAGSDLKLPRGLNRLWKDGGLMYPLPMGHP</sequence>
<keyword evidence="3 5" id="KW-0732">Signal</keyword>
<keyword evidence="2" id="KW-0813">Transport</keyword>
<dbReference type="PANTHER" id="PTHR30085">
    <property type="entry name" value="AMINO ACID ABC TRANSPORTER PERMEASE"/>
    <property type="match status" value="1"/>
</dbReference>
<dbReference type="CDD" id="cd13692">
    <property type="entry name" value="PBP2_BztA"/>
    <property type="match status" value="1"/>
</dbReference>
<evidence type="ECO:0000259" key="6">
    <source>
        <dbReference type="SMART" id="SM00062"/>
    </source>
</evidence>
<evidence type="ECO:0000256" key="3">
    <source>
        <dbReference type="ARBA" id="ARBA00022729"/>
    </source>
</evidence>
<gene>
    <name evidence="7" type="ORF">R2G56_18660</name>
</gene>
<feature type="domain" description="Solute-binding protein family 3/N-terminal" evidence="6">
    <location>
        <begin position="36"/>
        <end position="261"/>
    </location>
</feature>
<reference evidence="7 8" key="1">
    <citation type="submission" date="2023-10" db="EMBL/GenBank/DDBJ databases">
        <authorList>
            <person name="Venkata Ramana C."/>
            <person name="Sasikala C."/>
            <person name="Dhurka M."/>
        </authorList>
    </citation>
    <scope>NUCLEOTIDE SEQUENCE [LARGE SCALE GENOMIC DNA]</scope>
    <source>
        <strain evidence="7 8">KCTC 32151</strain>
    </source>
</reference>
<dbReference type="EMBL" id="JAWLIP010000009">
    <property type="protein sequence ID" value="MDV6228319.1"/>
    <property type="molecule type" value="Genomic_DNA"/>
</dbReference>
<feature type="chain" id="PRO_5045607833" evidence="5">
    <location>
        <begin position="22"/>
        <end position="333"/>
    </location>
</feature>
<evidence type="ECO:0000313" key="7">
    <source>
        <dbReference type="EMBL" id="MDV6228319.1"/>
    </source>
</evidence>
<name>A0ABU4AQ24_9HYPH</name>
<dbReference type="InterPro" id="IPR018313">
    <property type="entry name" value="SBP_3_CS"/>
</dbReference>
<evidence type="ECO:0000256" key="4">
    <source>
        <dbReference type="RuleBase" id="RU003744"/>
    </source>
</evidence>
<proteinExistence type="inferred from homology"/>
<dbReference type="Gene3D" id="3.40.190.10">
    <property type="entry name" value="Periplasmic binding protein-like II"/>
    <property type="match status" value="2"/>
</dbReference>
<protein>
    <submittedName>
        <fullName evidence="7">Amino acid ABC transporter substrate-binding protein</fullName>
    </submittedName>
</protein>
<keyword evidence="8" id="KW-1185">Reference proteome</keyword>
<dbReference type="SMART" id="SM00062">
    <property type="entry name" value="PBPb"/>
    <property type="match status" value="1"/>
</dbReference>
<evidence type="ECO:0000256" key="5">
    <source>
        <dbReference type="SAM" id="SignalP"/>
    </source>
</evidence>
<evidence type="ECO:0000256" key="2">
    <source>
        <dbReference type="ARBA" id="ARBA00022448"/>
    </source>
</evidence>
<feature type="signal peptide" evidence="5">
    <location>
        <begin position="1"/>
        <end position="21"/>
    </location>
</feature>
<dbReference type="Proteomes" id="UP001185659">
    <property type="component" value="Unassembled WGS sequence"/>
</dbReference>
<dbReference type="SUPFAM" id="SSF53850">
    <property type="entry name" value="Periplasmic binding protein-like II"/>
    <property type="match status" value="1"/>
</dbReference>
<comment type="similarity">
    <text evidence="1 4">Belongs to the bacterial solute-binding protein 3 family.</text>
</comment>
<organism evidence="7 8">
    <name type="scientific">Nitratireductor aquimarinus</name>
    <dbReference type="NCBI Taxonomy" id="889300"/>
    <lineage>
        <taxon>Bacteria</taxon>
        <taxon>Pseudomonadati</taxon>
        <taxon>Pseudomonadota</taxon>
        <taxon>Alphaproteobacteria</taxon>
        <taxon>Hyphomicrobiales</taxon>
        <taxon>Phyllobacteriaceae</taxon>
        <taxon>Nitratireductor</taxon>
    </lineage>
</organism>
<dbReference type="InterPro" id="IPR051455">
    <property type="entry name" value="Bact_solute-bind_prot3"/>
</dbReference>
<dbReference type="PANTHER" id="PTHR30085:SF6">
    <property type="entry name" value="ABC TRANSPORTER GLUTAMINE-BINDING PROTEIN GLNH"/>
    <property type="match status" value="1"/>
</dbReference>
<dbReference type="InterPro" id="IPR001638">
    <property type="entry name" value="Solute-binding_3/MltF_N"/>
</dbReference>